<evidence type="ECO:0000256" key="1">
    <source>
        <dbReference type="ARBA" id="ARBA00004651"/>
    </source>
</evidence>
<reference evidence="8 9" key="1">
    <citation type="submission" date="2019-05" db="EMBL/GenBank/DDBJ databases">
        <title>Complete genome sequencing of Anaerostipes rhamnosivorans.</title>
        <authorList>
            <person name="Bui T.P.N."/>
            <person name="de Vos W.M."/>
        </authorList>
    </citation>
    <scope>NUCLEOTIDE SEQUENCE [LARGE SCALE GENOMIC DNA]</scope>
    <source>
        <strain evidence="8 9">1y2</strain>
    </source>
</reference>
<sequence length="469" mass="53750">MEKQKGNRQLNTMIILLLIVGLLSFFIFSFVQYYRKMDTKIADQTRLDLKTTNDTAKASLQSLLKDNQNWLESLAMICDVPDGTGQENWWDIVRRFDSKGLKLGVADKKGNIYYSDHKRQKIADRTYYKSLMRDQSSISKVLMDKEEGTESIIIGVPLVRDGKVKGAVCLEYSTMELGRMLNGKELKGTGAVLVFSKKGNVAASYKGMEKFHTMYEMLDTMKYDDSSELPAMEANIQKGNSGYLYYHNNGKLRMLYYEPAGISDWYICTLAVAETYEETLYSLKRETLFLMLKGTMITILLFIFSLRFFRLHRSEKKENTKDALTGSLNRKNFQRILEKDLKSKRRYIACFFLDIDDFKGVNDTYGHQRGDEVLTGVASCLRKSLREKDVVSRYGGDEFTCLIYGTKDRKKIEEIAGRVLRSVTAENHVNISIGITLIKDGDSYGQVIERADSALYEAKIRGKNQYVIL</sequence>
<dbReference type="GO" id="GO:1902201">
    <property type="term" value="P:negative regulation of bacterial-type flagellum-dependent cell motility"/>
    <property type="evidence" value="ECO:0007669"/>
    <property type="project" value="TreeGrafter"/>
</dbReference>
<dbReference type="GO" id="GO:0043709">
    <property type="term" value="P:cell adhesion involved in single-species biofilm formation"/>
    <property type="evidence" value="ECO:0007669"/>
    <property type="project" value="TreeGrafter"/>
</dbReference>
<dbReference type="InterPro" id="IPR033479">
    <property type="entry name" value="dCache_1"/>
</dbReference>
<dbReference type="InterPro" id="IPR043128">
    <property type="entry name" value="Rev_trsase/Diguanyl_cyclase"/>
</dbReference>
<gene>
    <name evidence="8" type="ORF">AR1Y2_0779</name>
</gene>
<dbReference type="FunFam" id="3.30.70.270:FF:000001">
    <property type="entry name" value="Diguanylate cyclase domain protein"/>
    <property type="match status" value="1"/>
</dbReference>
<proteinExistence type="predicted"/>
<organism evidence="8 9">
    <name type="scientific">Anaerostipes rhamnosivorans</name>
    <dbReference type="NCBI Taxonomy" id="1229621"/>
    <lineage>
        <taxon>Bacteria</taxon>
        <taxon>Bacillati</taxon>
        <taxon>Bacillota</taxon>
        <taxon>Clostridia</taxon>
        <taxon>Lachnospirales</taxon>
        <taxon>Lachnospiraceae</taxon>
        <taxon>Anaerostipes</taxon>
    </lineage>
</organism>
<evidence type="ECO:0000256" key="5">
    <source>
        <dbReference type="ARBA" id="ARBA00023136"/>
    </source>
</evidence>
<feature type="transmembrane region" description="Helical" evidence="6">
    <location>
        <begin position="288"/>
        <end position="309"/>
    </location>
</feature>
<dbReference type="Pfam" id="PF02743">
    <property type="entry name" value="dCache_1"/>
    <property type="match status" value="1"/>
</dbReference>
<evidence type="ECO:0000256" key="6">
    <source>
        <dbReference type="SAM" id="Phobius"/>
    </source>
</evidence>
<dbReference type="SMART" id="SM00267">
    <property type="entry name" value="GGDEF"/>
    <property type="match status" value="1"/>
</dbReference>
<dbReference type="InterPro" id="IPR029787">
    <property type="entry name" value="Nucleotide_cyclase"/>
</dbReference>
<dbReference type="CDD" id="cd12912">
    <property type="entry name" value="PDC2_MCP_like"/>
    <property type="match status" value="1"/>
</dbReference>
<feature type="transmembrane region" description="Helical" evidence="6">
    <location>
        <begin position="12"/>
        <end position="34"/>
    </location>
</feature>
<comment type="subcellular location">
    <subcellularLocation>
        <location evidence="1">Cell membrane</location>
        <topology evidence="1">Multi-pass membrane protein</topology>
    </subcellularLocation>
</comment>
<dbReference type="PANTHER" id="PTHR45138:SF9">
    <property type="entry name" value="DIGUANYLATE CYCLASE DGCM-RELATED"/>
    <property type="match status" value="1"/>
</dbReference>
<dbReference type="GO" id="GO:0052621">
    <property type="term" value="F:diguanylate cyclase activity"/>
    <property type="evidence" value="ECO:0007669"/>
    <property type="project" value="TreeGrafter"/>
</dbReference>
<dbReference type="EMBL" id="CP040058">
    <property type="protein sequence ID" value="QCP34233.1"/>
    <property type="molecule type" value="Genomic_DNA"/>
</dbReference>
<dbReference type="GO" id="GO:0005886">
    <property type="term" value="C:plasma membrane"/>
    <property type="evidence" value="ECO:0007669"/>
    <property type="project" value="UniProtKB-SubCell"/>
</dbReference>
<evidence type="ECO:0000256" key="4">
    <source>
        <dbReference type="ARBA" id="ARBA00022989"/>
    </source>
</evidence>
<evidence type="ECO:0000313" key="9">
    <source>
        <dbReference type="Proteomes" id="UP000298653"/>
    </source>
</evidence>
<protein>
    <submittedName>
        <fullName evidence="8">C-DI-GMP PHOSPHODIESTERASE A</fullName>
    </submittedName>
</protein>
<dbReference type="PANTHER" id="PTHR45138">
    <property type="entry name" value="REGULATORY COMPONENTS OF SENSORY TRANSDUCTION SYSTEM"/>
    <property type="match status" value="1"/>
</dbReference>
<dbReference type="Pfam" id="PF00990">
    <property type="entry name" value="GGDEF"/>
    <property type="match status" value="1"/>
</dbReference>
<dbReference type="Proteomes" id="UP000298653">
    <property type="component" value="Chromosome"/>
</dbReference>
<evidence type="ECO:0000256" key="3">
    <source>
        <dbReference type="ARBA" id="ARBA00022692"/>
    </source>
</evidence>
<dbReference type="NCBIfam" id="TIGR00254">
    <property type="entry name" value="GGDEF"/>
    <property type="match status" value="1"/>
</dbReference>
<feature type="domain" description="GGDEF" evidence="7">
    <location>
        <begin position="346"/>
        <end position="469"/>
    </location>
</feature>
<dbReference type="PROSITE" id="PS50887">
    <property type="entry name" value="GGDEF"/>
    <property type="match status" value="1"/>
</dbReference>
<evidence type="ECO:0000256" key="2">
    <source>
        <dbReference type="ARBA" id="ARBA00022475"/>
    </source>
</evidence>
<dbReference type="InterPro" id="IPR000160">
    <property type="entry name" value="GGDEF_dom"/>
</dbReference>
<dbReference type="SUPFAM" id="SSF55073">
    <property type="entry name" value="Nucleotide cyclase"/>
    <property type="match status" value="1"/>
</dbReference>
<keyword evidence="9" id="KW-1185">Reference proteome</keyword>
<dbReference type="OrthoDB" id="9805474at2"/>
<keyword evidence="5 6" id="KW-0472">Membrane</keyword>
<dbReference type="RefSeq" id="WP_137327804.1">
    <property type="nucleotide sequence ID" value="NZ_CP040058.1"/>
</dbReference>
<dbReference type="InterPro" id="IPR050469">
    <property type="entry name" value="Diguanylate_Cyclase"/>
</dbReference>
<evidence type="ECO:0000259" key="7">
    <source>
        <dbReference type="PROSITE" id="PS50887"/>
    </source>
</evidence>
<dbReference type="CDD" id="cd01949">
    <property type="entry name" value="GGDEF"/>
    <property type="match status" value="1"/>
</dbReference>
<keyword evidence="2" id="KW-1003">Cell membrane</keyword>
<dbReference type="Gene3D" id="3.30.70.270">
    <property type="match status" value="1"/>
</dbReference>
<dbReference type="KEGG" id="arf:AR1Y2_0779"/>
<name>A0A4P8IEK0_9FIRM</name>
<accession>A0A4P8IEK0</accession>
<keyword evidence="4 6" id="KW-1133">Transmembrane helix</keyword>
<dbReference type="Gene3D" id="3.30.450.20">
    <property type="entry name" value="PAS domain"/>
    <property type="match status" value="1"/>
</dbReference>
<dbReference type="AlphaFoldDB" id="A0A4P8IEK0"/>
<evidence type="ECO:0000313" key="8">
    <source>
        <dbReference type="EMBL" id="QCP34233.1"/>
    </source>
</evidence>
<keyword evidence="3 6" id="KW-0812">Transmembrane</keyword>